<dbReference type="SUPFAM" id="SSF110857">
    <property type="entry name" value="Gamma-glutamyl cyclotransferase-like"/>
    <property type="match status" value="1"/>
</dbReference>
<dbReference type="Gene3D" id="3.10.490.10">
    <property type="entry name" value="Gamma-glutamyl cyclotransferase-like"/>
    <property type="match status" value="1"/>
</dbReference>
<dbReference type="InterPro" id="IPR036568">
    <property type="entry name" value="GGCT-like_sf"/>
</dbReference>
<feature type="transmembrane region" description="Helical" evidence="3">
    <location>
        <begin position="12"/>
        <end position="36"/>
    </location>
</feature>
<dbReference type="PANTHER" id="PTHR12192:SF2">
    <property type="entry name" value="GLUTATHIONE-SPECIFIC GAMMA-GLUTAMYLCYCLOTRANSFERASE 2"/>
    <property type="match status" value="1"/>
</dbReference>
<keyword evidence="2" id="KW-0456">Lyase</keyword>
<dbReference type="PANTHER" id="PTHR12192">
    <property type="entry name" value="CATION TRANSPORT PROTEIN CHAC-RELATED"/>
    <property type="match status" value="1"/>
</dbReference>
<dbReference type="GO" id="GO:0005737">
    <property type="term" value="C:cytoplasm"/>
    <property type="evidence" value="ECO:0007669"/>
    <property type="project" value="TreeGrafter"/>
</dbReference>
<reference evidence="4 5" key="1">
    <citation type="submission" date="2019-06" db="EMBL/GenBank/DDBJ databases">
        <title>Genomic Encyclopedia of Type Strains, Phase IV (KMG-V): Genome sequencing to study the core and pangenomes of soil and plant-associated prokaryotes.</title>
        <authorList>
            <person name="Whitman W."/>
        </authorList>
    </citation>
    <scope>NUCLEOTIDE SEQUENCE [LARGE SCALE GENOMIC DNA]</scope>
    <source>
        <strain evidence="4 5">BR 11880</strain>
    </source>
</reference>
<evidence type="ECO:0000256" key="3">
    <source>
        <dbReference type="SAM" id="Phobius"/>
    </source>
</evidence>
<protein>
    <recommendedName>
        <fullName evidence="1">glutathione-specific gamma-glutamylcyclotransferase</fullName>
        <ecNumber evidence="1">4.3.2.7</ecNumber>
    </recommendedName>
</protein>
<keyword evidence="3" id="KW-1133">Transmembrane helix</keyword>
<dbReference type="AlphaFoldDB" id="A0A560FIP4"/>
<evidence type="ECO:0000256" key="1">
    <source>
        <dbReference type="ARBA" id="ARBA00012344"/>
    </source>
</evidence>
<dbReference type="GO" id="GO:0006751">
    <property type="term" value="P:glutathione catabolic process"/>
    <property type="evidence" value="ECO:0007669"/>
    <property type="project" value="InterPro"/>
</dbReference>
<sequence length="204" mass="22276">MPPLSSSPSEIAAPYGAIGVAAGVDVWVFGYGSLMWNPGFPFVERRLATVRGWHRGFSVYSYRHRGTRACPGAVLGLDRGGACRGVAYRVEAAEAPGVLDYLWAREMQNAVYEPRLLTATLEGGSRVPTVAFTVLRGHEQYCGRLPPDELAGLIRQGVGESGRNVDYLVNTVRHLHELGIRDRNLEGLVERVVGQGMDVNAIRK</sequence>
<comment type="caution">
    <text evidence="4">The sequence shown here is derived from an EMBL/GenBank/DDBJ whole genome shotgun (WGS) entry which is preliminary data.</text>
</comment>
<name>A0A560FIP4_9PROT</name>
<evidence type="ECO:0000256" key="2">
    <source>
        <dbReference type="ARBA" id="ARBA00023239"/>
    </source>
</evidence>
<dbReference type="OrthoDB" id="9795692at2"/>
<dbReference type="InterPro" id="IPR006840">
    <property type="entry name" value="ChaC"/>
</dbReference>
<dbReference type="CDD" id="cd06661">
    <property type="entry name" value="GGCT_like"/>
    <property type="match status" value="1"/>
</dbReference>
<dbReference type="InterPro" id="IPR013024">
    <property type="entry name" value="GGCT-like"/>
</dbReference>
<evidence type="ECO:0000313" key="4">
    <source>
        <dbReference type="EMBL" id="TWB21465.1"/>
    </source>
</evidence>
<organism evidence="4 5">
    <name type="scientific">Nitrospirillum amazonense</name>
    <dbReference type="NCBI Taxonomy" id="28077"/>
    <lineage>
        <taxon>Bacteria</taxon>
        <taxon>Pseudomonadati</taxon>
        <taxon>Pseudomonadota</taxon>
        <taxon>Alphaproteobacteria</taxon>
        <taxon>Rhodospirillales</taxon>
        <taxon>Azospirillaceae</taxon>
        <taxon>Nitrospirillum</taxon>
    </lineage>
</organism>
<keyword evidence="3" id="KW-0472">Membrane</keyword>
<evidence type="ECO:0000313" key="5">
    <source>
        <dbReference type="Proteomes" id="UP000319859"/>
    </source>
</evidence>
<gene>
    <name evidence="4" type="ORF">FBZ89_105340</name>
</gene>
<dbReference type="EMBL" id="VITN01000005">
    <property type="protein sequence ID" value="TWB21465.1"/>
    <property type="molecule type" value="Genomic_DNA"/>
</dbReference>
<dbReference type="EC" id="4.3.2.7" evidence="1"/>
<proteinExistence type="predicted"/>
<accession>A0A560FIP4</accession>
<keyword evidence="3" id="KW-0812">Transmembrane</keyword>
<dbReference type="Proteomes" id="UP000319859">
    <property type="component" value="Unassembled WGS sequence"/>
</dbReference>
<dbReference type="GO" id="GO:0061928">
    <property type="term" value="F:glutathione specific gamma-glutamylcyclotransferase activity"/>
    <property type="evidence" value="ECO:0007669"/>
    <property type="project" value="UniProtKB-EC"/>
</dbReference>
<dbReference type="Pfam" id="PF04752">
    <property type="entry name" value="ChaC"/>
    <property type="match status" value="1"/>
</dbReference>